<name>A0ABS7CX67_9BACT</name>
<organism evidence="1 2">
    <name type="scientific">Pontibacter aydingkolensis</name>
    <dbReference type="NCBI Taxonomy" id="1911536"/>
    <lineage>
        <taxon>Bacteria</taxon>
        <taxon>Pseudomonadati</taxon>
        <taxon>Bacteroidota</taxon>
        <taxon>Cytophagia</taxon>
        <taxon>Cytophagales</taxon>
        <taxon>Hymenobacteraceae</taxon>
        <taxon>Pontibacter</taxon>
    </lineage>
</organism>
<protein>
    <recommendedName>
        <fullName evidence="3">SCP-2 sterol transfer family protein</fullName>
    </recommendedName>
</protein>
<gene>
    <name evidence="1" type="ORF">K0O23_15155</name>
</gene>
<proteinExistence type="predicted"/>
<evidence type="ECO:0000313" key="2">
    <source>
        <dbReference type="Proteomes" id="UP000813018"/>
    </source>
</evidence>
<comment type="caution">
    <text evidence="1">The sequence shown here is derived from an EMBL/GenBank/DDBJ whole genome shotgun (WGS) entry which is preliminary data.</text>
</comment>
<keyword evidence="2" id="KW-1185">Reference proteome</keyword>
<accession>A0ABS7CX67</accession>
<sequence length="142" mass="15999">MKTSNVNYSNYAAYMHQFLGREPSHSELDVFKQNQELMQITRRSSRNDVFQITFVNGTVIQLLTGGILLGGAIQLHSQEGGHRFYSVMFSGQDTLEDAYLMLDVSMDSVLVNGLRTDLVQGVRLITIEDLVTLYSPVMFNLS</sequence>
<evidence type="ECO:0008006" key="3">
    <source>
        <dbReference type="Google" id="ProtNLM"/>
    </source>
</evidence>
<reference evidence="1 2" key="1">
    <citation type="journal article" date="2016" name="Int. J. Syst. Evol. Microbiol.">
        <title>Pontibacter aydingkolensis sp. nov., isolated from soil of a salt lake.</title>
        <authorList>
            <person name="Osman G."/>
            <person name="Zhang T."/>
            <person name="Lou K."/>
            <person name="Gao Y."/>
            <person name="Chang W."/>
            <person name="Lin Q."/>
            <person name="Yang H.M."/>
            <person name="Huo X.D."/>
            <person name="Wang N."/>
        </authorList>
    </citation>
    <scope>NUCLEOTIDE SEQUENCE [LARGE SCALE GENOMIC DNA]</scope>
    <source>
        <strain evidence="1 2">KACC 19255</strain>
    </source>
</reference>
<dbReference type="Proteomes" id="UP000813018">
    <property type="component" value="Unassembled WGS sequence"/>
</dbReference>
<dbReference type="EMBL" id="JAHYXK010000014">
    <property type="protein sequence ID" value="MBW7468413.1"/>
    <property type="molecule type" value="Genomic_DNA"/>
</dbReference>
<evidence type="ECO:0000313" key="1">
    <source>
        <dbReference type="EMBL" id="MBW7468413.1"/>
    </source>
</evidence>
<dbReference type="RefSeq" id="WP_219878287.1">
    <property type="nucleotide sequence ID" value="NZ_JAHYXK010000014.1"/>
</dbReference>